<dbReference type="SMART" id="SM00388">
    <property type="entry name" value="HisKA"/>
    <property type="match status" value="1"/>
</dbReference>
<keyword evidence="7" id="KW-0472">Membrane</keyword>
<feature type="transmembrane region" description="Helical" evidence="7">
    <location>
        <begin position="98"/>
        <end position="116"/>
    </location>
</feature>
<keyword evidence="6" id="KW-0902">Two-component regulatory system</keyword>
<accession>A0A1G2MDH6</accession>
<proteinExistence type="predicted"/>
<evidence type="ECO:0000256" key="3">
    <source>
        <dbReference type="ARBA" id="ARBA00022553"/>
    </source>
</evidence>
<dbReference type="PANTHER" id="PTHR45453:SF1">
    <property type="entry name" value="PHOSPHATE REGULON SENSOR PROTEIN PHOR"/>
    <property type="match status" value="1"/>
</dbReference>
<dbReference type="SMART" id="SM00387">
    <property type="entry name" value="HATPase_c"/>
    <property type="match status" value="1"/>
</dbReference>
<evidence type="ECO:0000313" key="9">
    <source>
        <dbReference type="EMBL" id="OHA21774.1"/>
    </source>
</evidence>
<dbReference type="Pfam" id="PF00512">
    <property type="entry name" value="HisKA"/>
    <property type="match status" value="1"/>
</dbReference>
<dbReference type="InterPro" id="IPR050351">
    <property type="entry name" value="BphY/WalK/GraS-like"/>
</dbReference>
<comment type="catalytic activity">
    <reaction evidence="1">
        <text>ATP + protein L-histidine = ADP + protein N-phospho-L-histidine.</text>
        <dbReference type="EC" id="2.7.13.3"/>
    </reaction>
</comment>
<organism evidence="9 10">
    <name type="scientific">Candidatus Taylorbacteria bacterium RIFCSPHIGHO2_02_49_25</name>
    <dbReference type="NCBI Taxonomy" id="1802305"/>
    <lineage>
        <taxon>Bacteria</taxon>
        <taxon>Candidatus Tayloriibacteriota</taxon>
    </lineage>
</organism>
<keyword evidence="5" id="KW-0418">Kinase</keyword>
<feature type="transmembrane region" description="Helical" evidence="7">
    <location>
        <begin position="178"/>
        <end position="201"/>
    </location>
</feature>
<evidence type="ECO:0000256" key="4">
    <source>
        <dbReference type="ARBA" id="ARBA00022679"/>
    </source>
</evidence>
<evidence type="ECO:0000256" key="5">
    <source>
        <dbReference type="ARBA" id="ARBA00022777"/>
    </source>
</evidence>
<dbReference type="FunFam" id="3.30.565.10:FF:000006">
    <property type="entry name" value="Sensor histidine kinase WalK"/>
    <property type="match status" value="1"/>
</dbReference>
<keyword evidence="7" id="KW-1133">Transmembrane helix</keyword>
<dbReference type="PRINTS" id="PR00344">
    <property type="entry name" value="BCTRLSENSOR"/>
</dbReference>
<dbReference type="AlphaFoldDB" id="A0A1G2MDH6"/>
<evidence type="ECO:0000259" key="8">
    <source>
        <dbReference type="PROSITE" id="PS50109"/>
    </source>
</evidence>
<dbReference type="Proteomes" id="UP000176493">
    <property type="component" value="Unassembled WGS sequence"/>
</dbReference>
<dbReference type="GO" id="GO:0000155">
    <property type="term" value="F:phosphorelay sensor kinase activity"/>
    <property type="evidence" value="ECO:0007669"/>
    <property type="project" value="InterPro"/>
</dbReference>
<protein>
    <recommendedName>
        <fullName evidence="2">histidine kinase</fullName>
        <ecNumber evidence="2">2.7.13.3</ecNumber>
    </recommendedName>
</protein>
<dbReference type="Gene3D" id="3.30.565.10">
    <property type="entry name" value="Histidine kinase-like ATPase, C-terminal domain"/>
    <property type="match status" value="1"/>
</dbReference>
<dbReference type="Pfam" id="PF02518">
    <property type="entry name" value="HATPase_c"/>
    <property type="match status" value="1"/>
</dbReference>
<dbReference type="InterPro" id="IPR036097">
    <property type="entry name" value="HisK_dim/P_sf"/>
</dbReference>
<feature type="transmembrane region" description="Helical" evidence="7">
    <location>
        <begin position="147"/>
        <end position="166"/>
    </location>
</feature>
<evidence type="ECO:0000256" key="7">
    <source>
        <dbReference type="SAM" id="Phobius"/>
    </source>
</evidence>
<sequence>MEFQLLIHTVGSIISAIFSFGLAVFTYFNNPKKTANIMLSLTTAAAGVFYISHAVGINIADPLASRSVFMWNLSIIFISVFSAHTVLAVIGIQHKRKIILGAIYAVSLILLVFYITHPDAFLAPSEPKLFFPNYYEAGDSYHWVMRVIYNFLIPTYFLIEMLLAYRKADFILRNRLKYFFLAMLLGYSTGFLPVLPIFNVFVINPNWGLFFVFFFAIPFVYAVVNYELLDIRLVAKKAFVYGLIVAGVSAVIAFLNLGSSFMENAYPNLPAWILSVAVAIVASGIGTFVWKKMRETDILKYEFITIVTHKFRTPLTRIKWAAESISERDCSTERLQHNVENIREAAFRLSELTNTLIGLTDSETAFSYTLRRIDLSGLLRELARRMEKKILEKNVTVDMQAGDGCFISADVRRLRPIVGVILENAVIYTPSGGKIAIAVQKRGREVELKVSDTGIGIKKEDVPRIFTKFFRADEARKVDTEGFGIGLYIAKEVIRRHGGKISVFSEGLDKGSVFTVTLPAA</sequence>
<feature type="transmembrane region" description="Helical" evidence="7">
    <location>
        <begin position="69"/>
        <end position="91"/>
    </location>
</feature>
<dbReference type="CDD" id="cd00082">
    <property type="entry name" value="HisKA"/>
    <property type="match status" value="1"/>
</dbReference>
<dbReference type="InterPro" id="IPR003594">
    <property type="entry name" value="HATPase_dom"/>
</dbReference>
<keyword evidence="7" id="KW-0812">Transmembrane</keyword>
<keyword evidence="3" id="KW-0597">Phosphoprotein</keyword>
<dbReference type="GO" id="GO:0004721">
    <property type="term" value="F:phosphoprotein phosphatase activity"/>
    <property type="evidence" value="ECO:0007669"/>
    <property type="project" value="TreeGrafter"/>
</dbReference>
<feature type="transmembrane region" description="Helical" evidence="7">
    <location>
        <begin position="6"/>
        <end position="28"/>
    </location>
</feature>
<dbReference type="SUPFAM" id="SSF47384">
    <property type="entry name" value="Homodimeric domain of signal transducing histidine kinase"/>
    <property type="match status" value="1"/>
</dbReference>
<comment type="caution">
    <text evidence="9">The sequence shown here is derived from an EMBL/GenBank/DDBJ whole genome shotgun (WGS) entry which is preliminary data.</text>
</comment>
<dbReference type="InterPro" id="IPR004358">
    <property type="entry name" value="Sig_transdc_His_kin-like_C"/>
</dbReference>
<feature type="transmembrane region" description="Helical" evidence="7">
    <location>
        <begin position="35"/>
        <end position="57"/>
    </location>
</feature>
<evidence type="ECO:0000256" key="1">
    <source>
        <dbReference type="ARBA" id="ARBA00000085"/>
    </source>
</evidence>
<dbReference type="EC" id="2.7.13.3" evidence="2"/>
<feature type="transmembrane region" description="Helical" evidence="7">
    <location>
        <begin position="207"/>
        <end position="226"/>
    </location>
</feature>
<keyword evidence="4" id="KW-0808">Transferase</keyword>
<feature type="domain" description="Histidine kinase" evidence="8">
    <location>
        <begin position="306"/>
        <end position="521"/>
    </location>
</feature>
<dbReference type="GO" id="GO:0005886">
    <property type="term" value="C:plasma membrane"/>
    <property type="evidence" value="ECO:0007669"/>
    <property type="project" value="TreeGrafter"/>
</dbReference>
<feature type="transmembrane region" description="Helical" evidence="7">
    <location>
        <begin position="238"/>
        <end position="257"/>
    </location>
</feature>
<gene>
    <name evidence="9" type="ORF">A2W52_02320</name>
</gene>
<feature type="transmembrane region" description="Helical" evidence="7">
    <location>
        <begin position="269"/>
        <end position="290"/>
    </location>
</feature>
<evidence type="ECO:0000256" key="6">
    <source>
        <dbReference type="ARBA" id="ARBA00023012"/>
    </source>
</evidence>
<dbReference type="InterPro" id="IPR003661">
    <property type="entry name" value="HisK_dim/P_dom"/>
</dbReference>
<dbReference type="PANTHER" id="PTHR45453">
    <property type="entry name" value="PHOSPHATE REGULON SENSOR PROTEIN PHOR"/>
    <property type="match status" value="1"/>
</dbReference>
<evidence type="ECO:0000256" key="2">
    <source>
        <dbReference type="ARBA" id="ARBA00012438"/>
    </source>
</evidence>
<dbReference type="Gene3D" id="1.10.287.130">
    <property type="match status" value="1"/>
</dbReference>
<name>A0A1G2MDH6_9BACT</name>
<reference evidence="9 10" key="1">
    <citation type="journal article" date="2016" name="Nat. Commun.">
        <title>Thousands of microbial genomes shed light on interconnected biogeochemical processes in an aquifer system.</title>
        <authorList>
            <person name="Anantharaman K."/>
            <person name="Brown C.T."/>
            <person name="Hug L.A."/>
            <person name="Sharon I."/>
            <person name="Castelle C.J."/>
            <person name="Probst A.J."/>
            <person name="Thomas B.C."/>
            <person name="Singh A."/>
            <person name="Wilkins M.J."/>
            <person name="Karaoz U."/>
            <person name="Brodie E.L."/>
            <person name="Williams K.H."/>
            <person name="Hubbard S.S."/>
            <person name="Banfield J.F."/>
        </authorList>
    </citation>
    <scope>NUCLEOTIDE SEQUENCE [LARGE SCALE GENOMIC DNA]</scope>
</reference>
<dbReference type="InterPro" id="IPR036890">
    <property type="entry name" value="HATPase_C_sf"/>
</dbReference>
<dbReference type="PROSITE" id="PS50109">
    <property type="entry name" value="HIS_KIN"/>
    <property type="match status" value="1"/>
</dbReference>
<dbReference type="InterPro" id="IPR005467">
    <property type="entry name" value="His_kinase_dom"/>
</dbReference>
<evidence type="ECO:0000313" key="10">
    <source>
        <dbReference type="Proteomes" id="UP000176493"/>
    </source>
</evidence>
<dbReference type="GO" id="GO:0016036">
    <property type="term" value="P:cellular response to phosphate starvation"/>
    <property type="evidence" value="ECO:0007669"/>
    <property type="project" value="TreeGrafter"/>
</dbReference>
<dbReference type="SUPFAM" id="SSF55874">
    <property type="entry name" value="ATPase domain of HSP90 chaperone/DNA topoisomerase II/histidine kinase"/>
    <property type="match status" value="1"/>
</dbReference>
<dbReference type="EMBL" id="MHRJ01000040">
    <property type="protein sequence ID" value="OHA21774.1"/>
    <property type="molecule type" value="Genomic_DNA"/>
</dbReference>